<dbReference type="PANTHER" id="PTHR11101:SF80">
    <property type="entry name" value="PHOSPHATE TRANSPORTER"/>
    <property type="match status" value="1"/>
</dbReference>
<dbReference type="GO" id="GO:0016020">
    <property type="term" value="C:membrane"/>
    <property type="evidence" value="ECO:0007669"/>
    <property type="project" value="UniProtKB-SubCell"/>
</dbReference>
<gene>
    <name evidence="7" type="ORF">CLOSYM_03769</name>
</gene>
<feature type="transmembrane region" description="Helical" evidence="6">
    <location>
        <begin position="165"/>
        <end position="184"/>
    </location>
</feature>
<feature type="transmembrane region" description="Helical" evidence="6">
    <location>
        <begin position="28"/>
        <end position="48"/>
    </location>
</feature>
<keyword evidence="6" id="KW-0592">Phosphate transport</keyword>
<comment type="similarity">
    <text evidence="6">Belongs to the inorganic phosphate transporter (PiT) (TC 2.A.20) family.</text>
</comment>
<feature type="transmembrane region" description="Helical" evidence="6">
    <location>
        <begin position="109"/>
        <end position="129"/>
    </location>
</feature>
<evidence type="ECO:0000256" key="3">
    <source>
        <dbReference type="ARBA" id="ARBA00022692"/>
    </source>
</evidence>
<dbReference type="PANTHER" id="PTHR11101">
    <property type="entry name" value="PHOSPHATE TRANSPORTER"/>
    <property type="match status" value="1"/>
</dbReference>
<feature type="transmembrane region" description="Helical" evidence="6">
    <location>
        <begin position="250"/>
        <end position="272"/>
    </location>
</feature>
<keyword evidence="5 6" id="KW-0472">Membrane</keyword>
<dbReference type="Proteomes" id="UP000016491">
    <property type="component" value="Unassembled WGS sequence"/>
</dbReference>
<dbReference type="AlphaFoldDB" id="A0ABC9TTP5"/>
<evidence type="ECO:0000256" key="6">
    <source>
        <dbReference type="RuleBase" id="RU363058"/>
    </source>
</evidence>
<proteinExistence type="inferred from homology"/>
<name>A0ABC9TTP5_CLOSY</name>
<evidence type="ECO:0000313" key="7">
    <source>
        <dbReference type="EMBL" id="ERI74685.1"/>
    </source>
</evidence>
<feature type="transmembrane region" description="Helical" evidence="6">
    <location>
        <begin position="292"/>
        <end position="310"/>
    </location>
</feature>
<evidence type="ECO:0000256" key="1">
    <source>
        <dbReference type="ARBA" id="ARBA00004141"/>
    </source>
</evidence>
<keyword evidence="3 6" id="KW-0812">Transmembrane</keyword>
<evidence type="ECO:0000256" key="4">
    <source>
        <dbReference type="ARBA" id="ARBA00022989"/>
    </source>
</evidence>
<reference evidence="7 8" key="1">
    <citation type="submission" date="2013-07" db="EMBL/GenBank/DDBJ databases">
        <authorList>
            <person name="Weinstock G."/>
            <person name="Sodergren E."/>
            <person name="Wylie T."/>
            <person name="Fulton L."/>
            <person name="Fulton R."/>
            <person name="Fronick C."/>
            <person name="O'Laughlin M."/>
            <person name="Godfrey J."/>
            <person name="Miner T."/>
            <person name="Herter B."/>
            <person name="Appelbaum E."/>
            <person name="Cordes M."/>
            <person name="Lek S."/>
            <person name="Wollam A."/>
            <person name="Pepin K.H."/>
            <person name="Palsikar V.B."/>
            <person name="Mitreva M."/>
            <person name="Wilson R.K."/>
        </authorList>
    </citation>
    <scope>NUCLEOTIDE SEQUENCE [LARGE SCALE GENOMIC DNA]</scope>
    <source>
        <strain evidence="7 8">ATCC 14940</strain>
    </source>
</reference>
<organism evidence="7 8">
    <name type="scientific">[Clostridium] symbiosum ATCC 14940</name>
    <dbReference type="NCBI Taxonomy" id="411472"/>
    <lineage>
        <taxon>Bacteria</taxon>
        <taxon>Bacillati</taxon>
        <taxon>Bacillota</taxon>
        <taxon>Clostridia</taxon>
        <taxon>Lachnospirales</taxon>
        <taxon>Lachnospiraceae</taxon>
        <taxon>Otoolea</taxon>
    </lineage>
</organism>
<feature type="transmembrane region" description="Helical" evidence="6">
    <location>
        <begin position="226"/>
        <end position="244"/>
    </location>
</feature>
<keyword evidence="4 6" id="KW-1133">Transmembrane helix</keyword>
<dbReference type="EMBL" id="AWSU01000303">
    <property type="protein sequence ID" value="ERI74685.1"/>
    <property type="molecule type" value="Genomic_DNA"/>
</dbReference>
<feature type="transmembrane region" description="Helical" evidence="6">
    <location>
        <begin position="339"/>
        <end position="361"/>
    </location>
</feature>
<dbReference type="InterPro" id="IPR001204">
    <property type="entry name" value="Phos_transporter"/>
</dbReference>
<evidence type="ECO:0000313" key="8">
    <source>
        <dbReference type="Proteomes" id="UP000016491"/>
    </source>
</evidence>
<comment type="subcellular location">
    <subcellularLocation>
        <location evidence="1 6">Membrane</location>
        <topology evidence="1 6">Multi-pass membrane protein</topology>
    </subcellularLocation>
</comment>
<evidence type="ECO:0000256" key="2">
    <source>
        <dbReference type="ARBA" id="ARBA00022448"/>
    </source>
</evidence>
<sequence>MEQYLLIHVKVRITMTISLADFLSQITVNPMLAVTVILTLGVILVNGWTDAPNAIATCVSTQAIHPRAAIIMAAVFNFLGVLVMTIFNAGVASTIYNMVDFGGDPHESLIALCAALLAIVVWATAAWWFGIPTSESHALIAGVSGAAIALHGGMDGINASEWIKVIYGLLLSTVLGFVMGWLTAKTVQYLCRGMDRGKTRGVFNKAQIAGGAAMAFMHGAQDGQKFMGVFMLGIFLAKGNAAVGEFSIPVWLMILCSAVMGLGTSIGGYRIIKAVGMDMVKLERYQGFSADLAGAGCLLLSSLTGIPVSTTHTKTTAIMGVGAARRVSSVNWGVVKEMVLTWVLTFPGCGVIGFLTAKLFIWVF</sequence>
<evidence type="ECO:0000256" key="5">
    <source>
        <dbReference type="ARBA" id="ARBA00023136"/>
    </source>
</evidence>
<comment type="caution">
    <text evidence="7">The sequence shown here is derived from an EMBL/GenBank/DDBJ whole genome shotgun (WGS) entry which is preliminary data.</text>
</comment>
<protein>
    <recommendedName>
        <fullName evidence="6">Phosphate transporter</fullName>
    </recommendedName>
</protein>
<dbReference type="Pfam" id="PF01384">
    <property type="entry name" value="PHO4"/>
    <property type="match status" value="1"/>
</dbReference>
<dbReference type="GO" id="GO:0006817">
    <property type="term" value="P:phosphate ion transport"/>
    <property type="evidence" value="ECO:0007669"/>
    <property type="project" value="UniProtKB-KW"/>
</dbReference>
<keyword evidence="2 6" id="KW-0813">Transport</keyword>
<feature type="transmembrane region" description="Helical" evidence="6">
    <location>
        <begin position="69"/>
        <end position="89"/>
    </location>
</feature>
<accession>A0ABC9TTP5</accession>